<dbReference type="RefSeq" id="WP_218118358.1">
    <property type="nucleotide sequence ID" value="NZ_FNGP01000002.1"/>
</dbReference>
<accession>A0A1G9J7K7</accession>
<gene>
    <name evidence="7" type="ORF">SAMN04488242_1077</name>
</gene>
<dbReference type="STRING" id="686624.SAMN04488242_1077"/>
<dbReference type="EMBL" id="FNGP01000002">
    <property type="protein sequence ID" value="SDL33331.1"/>
    <property type="molecule type" value="Genomic_DNA"/>
</dbReference>
<feature type="transmembrane region" description="Helical" evidence="6">
    <location>
        <begin position="50"/>
        <end position="69"/>
    </location>
</feature>
<proteinExistence type="predicted"/>
<evidence type="ECO:0000256" key="4">
    <source>
        <dbReference type="ARBA" id="ARBA00022989"/>
    </source>
</evidence>
<feature type="transmembrane region" description="Helical" evidence="6">
    <location>
        <begin position="100"/>
        <end position="123"/>
    </location>
</feature>
<feature type="transmembrane region" description="Helical" evidence="6">
    <location>
        <begin position="130"/>
        <end position="148"/>
    </location>
</feature>
<evidence type="ECO:0000256" key="3">
    <source>
        <dbReference type="ARBA" id="ARBA00022692"/>
    </source>
</evidence>
<protein>
    <submittedName>
        <fullName evidence="7">Monosaccharide ABC transporter membrane protein, CUT2 family (TC 3.A.1.2.-)</fullName>
    </submittedName>
</protein>
<keyword evidence="4 6" id="KW-1133">Transmembrane helix</keyword>
<name>A0A1G9J7K7_9ACTN</name>
<sequence length="322" mass="32650">MTVRTDAGDALRRLTTTHLPSWMPWLLLLVAVALSATLRDNFFSQYSISSTFATFVPLVLVAVGQAIVIIGGGLDLSIGAVAALSSVVAITVMGGDDGRVLLGVLAALATGMACGAVNGLIVAGLRLQPLITTFATASVFGGVTLWVLPTPGGRVPGMITGTFRLAIVGIPVTVWLVLLVAAAWFLLKRTRLMRHIYAMGGDPAAAYASLVPVRRSQALSYVLAGAFAGLAGLAILANSGSGDPFIGGAMALDSVAAVVIGGIALRGGIGSPLGAIGGAMVLSLASSILFFVGVPSTYRPLAEGLVVIAALALSALSDRRKT</sequence>
<evidence type="ECO:0000256" key="1">
    <source>
        <dbReference type="ARBA" id="ARBA00004651"/>
    </source>
</evidence>
<dbReference type="CDD" id="cd06579">
    <property type="entry name" value="TM_PBP1_transp_AraH_like"/>
    <property type="match status" value="1"/>
</dbReference>
<evidence type="ECO:0000313" key="7">
    <source>
        <dbReference type="EMBL" id="SDL33331.1"/>
    </source>
</evidence>
<dbReference type="PANTHER" id="PTHR32196">
    <property type="entry name" value="ABC TRANSPORTER PERMEASE PROTEIN YPHD-RELATED-RELATED"/>
    <property type="match status" value="1"/>
</dbReference>
<evidence type="ECO:0000256" key="2">
    <source>
        <dbReference type="ARBA" id="ARBA00022475"/>
    </source>
</evidence>
<organism evidence="7 8">
    <name type="scientific">Tessaracoccus oleiagri</name>
    <dbReference type="NCBI Taxonomy" id="686624"/>
    <lineage>
        <taxon>Bacteria</taxon>
        <taxon>Bacillati</taxon>
        <taxon>Actinomycetota</taxon>
        <taxon>Actinomycetes</taxon>
        <taxon>Propionibacteriales</taxon>
        <taxon>Propionibacteriaceae</taxon>
        <taxon>Tessaracoccus</taxon>
    </lineage>
</organism>
<dbReference type="GO" id="GO:0022857">
    <property type="term" value="F:transmembrane transporter activity"/>
    <property type="evidence" value="ECO:0007669"/>
    <property type="project" value="InterPro"/>
</dbReference>
<dbReference type="GO" id="GO:0005886">
    <property type="term" value="C:plasma membrane"/>
    <property type="evidence" value="ECO:0007669"/>
    <property type="project" value="UniProtKB-SubCell"/>
</dbReference>
<feature type="transmembrane region" description="Helical" evidence="6">
    <location>
        <begin position="245"/>
        <end position="265"/>
    </location>
</feature>
<comment type="subcellular location">
    <subcellularLocation>
        <location evidence="1">Cell membrane</location>
        <topology evidence="1">Multi-pass membrane protein</topology>
    </subcellularLocation>
</comment>
<feature type="transmembrane region" description="Helical" evidence="6">
    <location>
        <begin position="163"/>
        <end position="187"/>
    </location>
</feature>
<dbReference type="AlphaFoldDB" id="A0A1G9J7K7"/>
<feature type="transmembrane region" description="Helical" evidence="6">
    <location>
        <begin position="76"/>
        <end position="94"/>
    </location>
</feature>
<dbReference type="Proteomes" id="UP000199475">
    <property type="component" value="Unassembled WGS sequence"/>
</dbReference>
<keyword evidence="3 6" id="KW-0812">Transmembrane</keyword>
<feature type="transmembrane region" description="Helical" evidence="6">
    <location>
        <begin position="272"/>
        <end position="292"/>
    </location>
</feature>
<dbReference type="InterPro" id="IPR001851">
    <property type="entry name" value="ABC_transp_permease"/>
</dbReference>
<reference evidence="7 8" key="1">
    <citation type="submission" date="2016-10" db="EMBL/GenBank/DDBJ databases">
        <authorList>
            <person name="de Groot N.N."/>
        </authorList>
    </citation>
    <scope>NUCLEOTIDE SEQUENCE [LARGE SCALE GENOMIC DNA]</scope>
    <source>
        <strain evidence="7 8">CGMCC 1.9159</strain>
    </source>
</reference>
<evidence type="ECO:0000313" key="8">
    <source>
        <dbReference type="Proteomes" id="UP000199475"/>
    </source>
</evidence>
<keyword evidence="8" id="KW-1185">Reference proteome</keyword>
<feature type="transmembrane region" description="Helical" evidence="6">
    <location>
        <begin position="21"/>
        <end position="38"/>
    </location>
</feature>
<feature type="transmembrane region" description="Helical" evidence="6">
    <location>
        <begin position="218"/>
        <end position="239"/>
    </location>
</feature>
<feature type="transmembrane region" description="Helical" evidence="6">
    <location>
        <begin position="298"/>
        <end position="316"/>
    </location>
</feature>
<evidence type="ECO:0000256" key="5">
    <source>
        <dbReference type="ARBA" id="ARBA00023136"/>
    </source>
</evidence>
<keyword evidence="2" id="KW-1003">Cell membrane</keyword>
<evidence type="ECO:0000256" key="6">
    <source>
        <dbReference type="SAM" id="Phobius"/>
    </source>
</evidence>
<keyword evidence="5 6" id="KW-0472">Membrane</keyword>
<dbReference type="Pfam" id="PF02653">
    <property type="entry name" value="BPD_transp_2"/>
    <property type="match status" value="1"/>
</dbReference>